<dbReference type="Pfam" id="PF00027">
    <property type="entry name" value="cNMP_binding"/>
    <property type="match status" value="1"/>
</dbReference>
<gene>
    <name evidence="2" type="ORF">JQ615_34090</name>
</gene>
<dbReference type="InterPro" id="IPR050397">
    <property type="entry name" value="Env_Response_Regulators"/>
</dbReference>
<name>A0ABS5FUH0_9BRAD</name>
<dbReference type="PROSITE" id="PS50042">
    <property type="entry name" value="CNMP_BINDING_3"/>
    <property type="match status" value="1"/>
</dbReference>
<dbReference type="InterPro" id="IPR014710">
    <property type="entry name" value="RmlC-like_jellyroll"/>
</dbReference>
<dbReference type="Proteomes" id="UP001315278">
    <property type="component" value="Unassembled WGS sequence"/>
</dbReference>
<organism evidence="2 3">
    <name type="scientific">Bradyrhizobium jicamae</name>
    <dbReference type="NCBI Taxonomy" id="280332"/>
    <lineage>
        <taxon>Bacteria</taxon>
        <taxon>Pseudomonadati</taxon>
        <taxon>Pseudomonadota</taxon>
        <taxon>Alphaproteobacteria</taxon>
        <taxon>Hyphomicrobiales</taxon>
        <taxon>Nitrobacteraceae</taxon>
        <taxon>Bradyrhizobium</taxon>
    </lineage>
</organism>
<dbReference type="PANTHER" id="PTHR24567:SF68">
    <property type="entry name" value="DNA-BINDING TRANSCRIPTIONAL DUAL REGULATOR CRP"/>
    <property type="match status" value="1"/>
</dbReference>
<evidence type="ECO:0000313" key="2">
    <source>
        <dbReference type="EMBL" id="MBR0800413.1"/>
    </source>
</evidence>
<evidence type="ECO:0000259" key="1">
    <source>
        <dbReference type="PROSITE" id="PS50042"/>
    </source>
</evidence>
<dbReference type="SUPFAM" id="SSF51206">
    <property type="entry name" value="cAMP-binding domain-like"/>
    <property type="match status" value="1"/>
</dbReference>
<comment type="caution">
    <text evidence="2">The sequence shown here is derived from an EMBL/GenBank/DDBJ whole genome shotgun (WGS) entry which is preliminary data.</text>
</comment>
<proteinExistence type="predicted"/>
<dbReference type="SMART" id="SM00100">
    <property type="entry name" value="cNMP"/>
    <property type="match status" value="1"/>
</dbReference>
<dbReference type="PANTHER" id="PTHR24567">
    <property type="entry name" value="CRP FAMILY TRANSCRIPTIONAL REGULATORY PROTEIN"/>
    <property type="match status" value="1"/>
</dbReference>
<dbReference type="InterPro" id="IPR018490">
    <property type="entry name" value="cNMP-bd_dom_sf"/>
</dbReference>
<evidence type="ECO:0000313" key="3">
    <source>
        <dbReference type="Proteomes" id="UP001315278"/>
    </source>
</evidence>
<feature type="domain" description="Cyclic nucleotide-binding" evidence="1">
    <location>
        <begin position="14"/>
        <end position="86"/>
    </location>
</feature>
<protein>
    <submittedName>
        <fullName evidence="2">Cyclic nucleotide-binding domain-containing protein</fullName>
    </submittedName>
</protein>
<dbReference type="InterPro" id="IPR000595">
    <property type="entry name" value="cNMP-bd_dom"/>
</dbReference>
<dbReference type="Gene3D" id="2.60.120.10">
    <property type="entry name" value="Jelly Rolls"/>
    <property type="match status" value="1"/>
</dbReference>
<dbReference type="CDD" id="cd00038">
    <property type="entry name" value="CAP_ED"/>
    <property type="match status" value="1"/>
</dbReference>
<keyword evidence="3" id="KW-1185">Reference proteome</keyword>
<dbReference type="EMBL" id="JAFCJH010000054">
    <property type="protein sequence ID" value="MBR0800413.1"/>
    <property type="molecule type" value="Genomic_DNA"/>
</dbReference>
<sequence>MRAILDHCTGGAKRSLPAGTDFIHEGGMTGHLFVLVEGKVEVLRGDSVVAVISEPGAVFGEMSVLLDQPHSARVRSASDTVLYEFDDAARFLREQPAMALLIAQLLAQRLHVATTYLADLMQQYAGHGTHLEMVGEVLQHMFSLPSSQVAPGSDRESDPRM</sequence>
<dbReference type="RefSeq" id="WP_212494808.1">
    <property type="nucleotide sequence ID" value="NZ_JAFCJH010000054.1"/>
</dbReference>
<accession>A0ABS5FUH0</accession>
<reference evidence="3" key="1">
    <citation type="journal article" date="2021" name="ISME J.">
        <title>Evolutionary origin and ecological implication of a unique nif island in free-living Bradyrhizobium lineages.</title>
        <authorList>
            <person name="Tao J."/>
        </authorList>
    </citation>
    <scope>NUCLEOTIDE SEQUENCE [LARGE SCALE GENOMIC DNA]</scope>
    <source>
        <strain evidence="3">SZCCT0434</strain>
    </source>
</reference>